<gene>
    <name evidence="2" type="ORF">UV8b_06718</name>
</gene>
<sequence>MSAFLGQPFRSVISEEHASFKPPGTNLPDDVQSVTTSDKIWLLPPGRLMGQRDPVFVAEFSPPASTTKRVSFGARTRGPQKNST</sequence>
<reference evidence="2" key="1">
    <citation type="submission" date="2020-03" db="EMBL/GenBank/DDBJ databases">
        <title>A mixture of massive structural variations and highly conserved coding sequences in Ustilaginoidea virens genome.</title>
        <authorList>
            <person name="Zhang K."/>
            <person name="Zhao Z."/>
            <person name="Zhang Z."/>
            <person name="Li Y."/>
            <person name="Hsiang T."/>
            <person name="Sun W."/>
        </authorList>
    </citation>
    <scope>NUCLEOTIDE SEQUENCE</scope>
    <source>
        <strain evidence="2">UV-8b</strain>
    </source>
</reference>
<dbReference type="GeneID" id="66067495"/>
<dbReference type="EMBL" id="CP072757">
    <property type="protein sequence ID" value="QUC22477.1"/>
    <property type="molecule type" value="Genomic_DNA"/>
</dbReference>
<protein>
    <submittedName>
        <fullName evidence="2">Uncharacterized protein</fullName>
    </submittedName>
</protein>
<evidence type="ECO:0000313" key="3">
    <source>
        <dbReference type="Proteomes" id="UP000027002"/>
    </source>
</evidence>
<evidence type="ECO:0000256" key="1">
    <source>
        <dbReference type="SAM" id="MobiDB-lite"/>
    </source>
</evidence>
<organism evidence="2 3">
    <name type="scientific">Ustilaginoidea virens</name>
    <name type="common">Rice false smut fungus</name>
    <name type="synonym">Villosiclava virens</name>
    <dbReference type="NCBI Taxonomy" id="1159556"/>
    <lineage>
        <taxon>Eukaryota</taxon>
        <taxon>Fungi</taxon>
        <taxon>Dikarya</taxon>
        <taxon>Ascomycota</taxon>
        <taxon>Pezizomycotina</taxon>
        <taxon>Sordariomycetes</taxon>
        <taxon>Hypocreomycetidae</taxon>
        <taxon>Hypocreales</taxon>
        <taxon>Clavicipitaceae</taxon>
        <taxon>Ustilaginoidea</taxon>
    </lineage>
</organism>
<proteinExistence type="predicted"/>
<feature type="region of interest" description="Disordered" evidence="1">
    <location>
        <begin position="63"/>
        <end position="84"/>
    </location>
</feature>
<accession>A0A8E5MKA6</accession>
<keyword evidence="3" id="KW-1185">Reference proteome</keyword>
<dbReference type="RefSeq" id="XP_043000150.1">
    <property type="nucleotide sequence ID" value="XM_043144215.1"/>
</dbReference>
<dbReference type="KEGG" id="uvi:66067495"/>
<dbReference type="Proteomes" id="UP000027002">
    <property type="component" value="Chromosome 5"/>
</dbReference>
<evidence type="ECO:0000313" key="2">
    <source>
        <dbReference type="EMBL" id="QUC22477.1"/>
    </source>
</evidence>
<dbReference type="AlphaFoldDB" id="A0A8E5MKA6"/>
<name>A0A8E5MKA6_USTVR</name>